<organism evidence="2 3">
    <name type="scientific">Saitozyma podzolica</name>
    <dbReference type="NCBI Taxonomy" id="1890683"/>
    <lineage>
        <taxon>Eukaryota</taxon>
        <taxon>Fungi</taxon>
        <taxon>Dikarya</taxon>
        <taxon>Basidiomycota</taxon>
        <taxon>Agaricomycotina</taxon>
        <taxon>Tremellomycetes</taxon>
        <taxon>Tremellales</taxon>
        <taxon>Trimorphomycetaceae</taxon>
        <taxon>Saitozyma</taxon>
    </lineage>
</organism>
<dbReference type="EMBL" id="RSCD01000001">
    <property type="protein sequence ID" value="RSH95649.1"/>
    <property type="molecule type" value="Genomic_DNA"/>
</dbReference>
<evidence type="ECO:0000313" key="3">
    <source>
        <dbReference type="Proteomes" id="UP000279259"/>
    </source>
</evidence>
<feature type="compositionally biased region" description="Polar residues" evidence="1">
    <location>
        <begin position="100"/>
        <end position="130"/>
    </location>
</feature>
<dbReference type="Proteomes" id="UP000279259">
    <property type="component" value="Unassembled WGS sequence"/>
</dbReference>
<feature type="compositionally biased region" description="Basic and acidic residues" evidence="1">
    <location>
        <begin position="83"/>
        <end position="93"/>
    </location>
</feature>
<evidence type="ECO:0000313" key="2">
    <source>
        <dbReference type="EMBL" id="RSH95649.1"/>
    </source>
</evidence>
<accession>A0A427YX42</accession>
<gene>
    <name evidence="2" type="ORF">EHS25_000741</name>
</gene>
<name>A0A427YX42_9TREE</name>
<comment type="caution">
    <text evidence="2">The sequence shown here is derived from an EMBL/GenBank/DDBJ whole genome shotgun (WGS) entry which is preliminary data.</text>
</comment>
<feature type="region of interest" description="Disordered" evidence="1">
    <location>
        <begin position="1"/>
        <end position="27"/>
    </location>
</feature>
<feature type="region of interest" description="Disordered" evidence="1">
    <location>
        <begin position="49"/>
        <end position="130"/>
    </location>
</feature>
<sequence length="130" mass="13367">MTDIVQLHRSLRNALDQETEPSPRLPSFVLSEMSNGVQLHPSLLAALGLGSGETSSASGEAAPTTNADAATSTTADAQSQTRSEGRQDDDVTRWLRSVDAATTGTEPPSGQSQASGNDNAEDTTGGSTPP</sequence>
<reference evidence="2 3" key="1">
    <citation type="submission" date="2018-11" db="EMBL/GenBank/DDBJ databases">
        <title>Genome sequence of Saitozyma podzolica DSM 27192.</title>
        <authorList>
            <person name="Aliyu H."/>
            <person name="Gorte O."/>
            <person name="Ochsenreither K."/>
        </authorList>
    </citation>
    <scope>NUCLEOTIDE SEQUENCE [LARGE SCALE GENOMIC DNA]</scope>
    <source>
        <strain evidence="2 3">DSM 27192</strain>
    </source>
</reference>
<evidence type="ECO:0000256" key="1">
    <source>
        <dbReference type="SAM" id="MobiDB-lite"/>
    </source>
</evidence>
<dbReference type="AlphaFoldDB" id="A0A427YX42"/>
<feature type="compositionally biased region" description="Low complexity" evidence="1">
    <location>
        <begin position="49"/>
        <end position="81"/>
    </location>
</feature>
<protein>
    <submittedName>
        <fullName evidence="2">Uncharacterized protein</fullName>
    </submittedName>
</protein>
<proteinExistence type="predicted"/>
<keyword evidence="3" id="KW-1185">Reference proteome</keyword>